<organism evidence="1 2">
    <name type="scientific">Lapidilactobacillus achengensis</name>
    <dbReference type="NCBI Taxonomy" id="2486000"/>
    <lineage>
        <taxon>Bacteria</taxon>
        <taxon>Bacillati</taxon>
        <taxon>Bacillota</taxon>
        <taxon>Bacilli</taxon>
        <taxon>Lactobacillales</taxon>
        <taxon>Lactobacillaceae</taxon>
        <taxon>Lapidilactobacillus</taxon>
    </lineage>
</organism>
<name>A0ABW1UM95_9LACO</name>
<dbReference type="InterPro" id="IPR027417">
    <property type="entry name" value="P-loop_NTPase"/>
</dbReference>
<keyword evidence="2" id="KW-1185">Reference proteome</keyword>
<dbReference type="Gene3D" id="3.40.50.300">
    <property type="entry name" value="P-loop containing nucleotide triphosphate hydrolases"/>
    <property type="match status" value="1"/>
</dbReference>
<reference evidence="2" key="1">
    <citation type="journal article" date="2019" name="Int. J. Syst. Evol. Microbiol.">
        <title>The Global Catalogue of Microorganisms (GCM) 10K type strain sequencing project: providing services to taxonomists for standard genome sequencing and annotation.</title>
        <authorList>
            <consortium name="The Broad Institute Genomics Platform"/>
            <consortium name="The Broad Institute Genome Sequencing Center for Infectious Disease"/>
            <person name="Wu L."/>
            <person name="Ma J."/>
        </authorList>
    </citation>
    <scope>NUCLEOTIDE SEQUENCE [LARGE SCALE GENOMIC DNA]</scope>
    <source>
        <strain evidence="2">CCM 8897</strain>
    </source>
</reference>
<protein>
    <recommendedName>
        <fullName evidence="3">Shikimate kinase</fullName>
    </recommendedName>
</protein>
<proteinExistence type="predicted"/>
<sequence length="196" mass="21906">MSLVVLIGAQAVGKMTVGEALVPALNGRLLFNHQTLDLFANYLGYDRRTFQLSDQTRKALFRAFVADPAANPVDTIIFTVMIDFNSQDDLDFLQEISTIFLTAAEPVYFVELQADLAVRLQRNRSEHRLAAKPSKRDLAASEQDLRESVTQYRLTSRPGELARLFPQVNCLVLDNTGLAPTIVAQQICQHFSIGQH</sequence>
<gene>
    <name evidence="1" type="ORF">ACFQHW_05760</name>
</gene>
<accession>A0ABW1UM95</accession>
<evidence type="ECO:0000313" key="1">
    <source>
        <dbReference type="EMBL" id="MFC6315077.1"/>
    </source>
</evidence>
<dbReference type="RefSeq" id="WP_125596111.1">
    <property type="nucleotide sequence ID" value="NZ_JBHSSM010000015.1"/>
</dbReference>
<dbReference type="SUPFAM" id="SSF52540">
    <property type="entry name" value="P-loop containing nucleoside triphosphate hydrolases"/>
    <property type="match status" value="1"/>
</dbReference>
<comment type="caution">
    <text evidence="1">The sequence shown here is derived from an EMBL/GenBank/DDBJ whole genome shotgun (WGS) entry which is preliminary data.</text>
</comment>
<dbReference type="EMBL" id="JBHSSM010000015">
    <property type="protein sequence ID" value="MFC6315077.1"/>
    <property type="molecule type" value="Genomic_DNA"/>
</dbReference>
<evidence type="ECO:0008006" key="3">
    <source>
        <dbReference type="Google" id="ProtNLM"/>
    </source>
</evidence>
<dbReference type="Proteomes" id="UP001596310">
    <property type="component" value="Unassembled WGS sequence"/>
</dbReference>
<evidence type="ECO:0000313" key="2">
    <source>
        <dbReference type="Proteomes" id="UP001596310"/>
    </source>
</evidence>